<comment type="caution">
    <text evidence="1">The sequence shown here is derived from an EMBL/GenBank/DDBJ whole genome shotgun (WGS) entry which is preliminary data.</text>
</comment>
<accession>A0A843WDG7</accession>
<evidence type="ECO:0000313" key="2">
    <source>
        <dbReference type="Proteomes" id="UP000652761"/>
    </source>
</evidence>
<dbReference type="PANTHER" id="PTHR12941:SF10">
    <property type="entry name" value="ER MEMBRANE PROTEIN COMPLEX SUBUNIT 8_9 HOMOLOG"/>
    <property type="match status" value="1"/>
</dbReference>
<dbReference type="GO" id="GO:0072546">
    <property type="term" value="C:EMC complex"/>
    <property type="evidence" value="ECO:0007669"/>
    <property type="project" value="InterPro"/>
</dbReference>
<dbReference type="InterPro" id="IPR005366">
    <property type="entry name" value="EMC8/9"/>
</dbReference>
<protein>
    <recommendedName>
        <fullName evidence="3">MPN domain-containing protein</fullName>
    </recommendedName>
</protein>
<dbReference type="Pfam" id="PF03665">
    <property type="entry name" value="UPF0172"/>
    <property type="match status" value="1"/>
</dbReference>
<dbReference type="AlphaFoldDB" id="A0A843WDG7"/>
<proteinExistence type="predicted"/>
<keyword evidence="2" id="KW-1185">Reference proteome</keyword>
<feature type="non-terminal residue" evidence="1">
    <location>
        <position position="141"/>
    </location>
</feature>
<dbReference type="CDD" id="cd08060">
    <property type="entry name" value="MPN_UPF0172"/>
    <property type="match status" value="1"/>
</dbReference>
<dbReference type="OrthoDB" id="741944at2759"/>
<reference evidence="1" key="1">
    <citation type="submission" date="2017-07" db="EMBL/GenBank/DDBJ databases">
        <title>Taro Niue Genome Assembly and Annotation.</title>
        <authorList>
            <person name="Atibalentja N."/>
            <person name="Keating K."/>
            <person name="Fields C.J."/>
        </authorList>
    </citation>
    <scope>NUCLEOTIDE SEQUENCE</scope>
    <source>
        <strain evidence="1">Niue_2</strain>
        <tissue evidence="1">Leaf</tissue>
    </source>
</reference>
<gene>
    <name evidence="1" type="ORF">Taro_033772</name>
</gene>
<dbReference type="PANTHER" id="PTHR12941">
    <property type="entry name" value="ER MEMBRANE PROTEIN COMPLEX"/>
    <property type="match status" value="1"/>
</dbReference>
<evidence type="ECO:0000313" key="1">
    <source>
        <dbReference type="EMBL" id="MQM01020.1"/>
    </source>
</evidence>
<dbReference type="Proteomes" id="UP000652761">
    <property type="component" value="Unassembled WGS sequence"/>
</dbReference>
<organism evidence="1 2">
    <name type="scientific">Colocasia esculenta</name>
    <name type="common">Wild taro</name>
    <name type="synonym">Arum esculentum</name>
    <dbReference type="NCBI Taxonomy" id="4460"/>
    <lineage>
        <taxon>Eukaryota</taxon>
        <taxon>Viridiplantae</taxon>
        <taxon>Streptophyta</taxon>
        <taxon>Embryophyta</taxon>
        <taxon>Tracheophyta</taxon>
        <taxon>Spermatophyta</taxon>
        <taxon>Magnoliopsida</taxon>
        <taxon>Liliopsida</taxon>
        <taxon>Araceae</taxon>
        <taxon>Aroideae</taxon>
        <taxon>Colocasieae</taxon>
        <taxon>Colocasia</taxon>
    </lineage>
</organism>
<sequence>MGGECRYEIAQEAYVKLALHALKHRSSAVNGLLVGPLPASSSSGAAVQIADAVPLSHAHIGLLPSLELALTQVEEHFRAQGLGIVGYYHANERFDDNELGGTARKIGDHIFRYFPQAALLLLNSKNLEALIKGKGKEPILK</sequence>
<dbReference type="EMBL" id="NMUH01002605">
    <property type="protein sequence ID" value="MQM01020.1"/>
    <property type="molecule type" value="Genomic_DNA"/>
</dbReference>
<evidence type="ECO:0008006" key="3">
    <source>
        <dbReference type="Google" id="ProtNLM"/>
    </source>
</evidence>
<name>A0A843WDG7_COLES</name>